<reference evidence="1" key="1">
    <citation type="submission" date="2020-08" db="EMBL/GenBank/DDBJ databases">
        <title>Genetic structure, function and evolution of capsule biosynthesis loci in Vibrio parahaemolyticus.</title>
        <authorList>
            <person name="Li L."/>
            <person name="Bian S."/>
        </authorList>
    </citation>
    <scope>NUCLEOTIDE SEQUENCE</scope>
    <source>
        <strain evidence="1">VP18</strain>
    </source>
</reference>
<proteinExistence type="predicted"/>
<evidence type="ECO:0000313" key="1">
    <source>
        <dbReference type="EMBL" id="QOS15079.1"/>
    </source>
</evidence>
<dbReference type="EMBL" id="MT898014">
    <property type="protein sequence ID" value="QOS15079.1"/>
    <property type="molecule type" value="Genomic_DNA"/>
</dbReference>
<organism evidence="1">
    <name type="scientific">Vibrio parahaemolyticus</name>
    <dbReference type="NCBI Taxonomy" id="670"/>
    <lineage>
        <taxon>Bacteria</taxon>
        <taxon>Pseudomonadati</taxon>
        <taxon>Pseudomonadota</taxon>
        <taxon>Gammaproteobacteria</taxon>
        <taxon>Vibrionales</taxon>
        <taxon>Vibrionaceae</taxon>
        <taxon>Vibrio</taxon>
    </lineage>
</organism>
<gene>
    <name evidence="1" type="ORF">VP18_00006</name>
</gene>
<sequence length="32" mass="3680">MRIYLMLKKDRGRTESSLGGILVFYKDAHPIA</sequence>
<accession>A0A7M1VL03</accession>
<protein>
    <submittedName>
        <fullName evidence="1">Uncharacterized protein</fullName>
    </submittedName>
</protein>
<name>A0A7M1VL03_VIBPH</name>
<dbReference type="AlphaFoldDB" id="A0A7M1VL03"/>